<feature type="domain" description="Bicarbonate transporter-like transmembrane" evidence="13">
    <location>
        <begin position="640"/>
        <end position="1185"/>
    </location>
</feature>
<comment type="similarity">
    <text evidence="2 11">Belongs to the anion exchanger (TC 2.A.31) family.</text>
</comment>
<accession>A0AB39ZIE6</accession>
<feature type="region of interest" description="Disordered" evidence="12">
    <location>
        <begin position="61"/>
        <end position="182"/>
    </location>
</feature>
<evidence type="ECO:0000256" key="6">
    <source>
        <dbReference type="ARBA" id="ARBA00022692"/>
    </source>
</evidence>
<feature type="transmembrane region" description="Helical" evidence="11">
    <location>
        <begin position="754"/>
        <end position="774"/>
    </location>
</feature>
<dbReference type="GO" id="GO:0051453">
    <property type="term" value="P:regulation of intracellular pH"/>
    <property type="evidence" value="ECO:0007669"/>
    <property type="project" value="TreeGrafter"/>
</dbReference>
<name>A0AB39ZIE6_DROSZ</name>
<keyword evidence="7 11" id="KW-1133">Transmembrane helix</keyword>
<sequence>MSFSSASGRENNVRKLSFLGFNTKKKSGNEDPDEVLLDSEMDKVFAGTSTRKDKFDVNTFQDNSQLPIGSRKKNSIRTNDLNIEEDSEYESQTEPLNNAQNYDDIPEDFPLVSERAGHGDHSDNSVDEKHVQFGGKKKIVVTPPSLSYDEQPTDQSHERKRRRSRHQYYRQRKFSHQDSVEPKIKLEENGDAGARRISVQPEDTALEEADLNELRSHRSDDPRALRRHKIHHSSIKLRELPQITISPFTNKKPEVDHSPHEIFVQLDELTGVGEDREWKETARWIKYEEDVEEGSDRWGKPHVASLSFHSLLNLRRCLETGVVLLDLNEKDLPAVAYRVVEQMVIEDLIDINDKPSVMRSLLLRHRHVNEHQGVLPFTKRKYNSYTSLQNLSGGTDDKKIKIMPANEIGGSKRSNELKIDMKDDMYSSSQEDLKKLQNDTILKRIPAGAEATTVLVGAVEFLEQPTIAFVRLSEGVLMPTLTEVPVPVRFMFVLLGPRNFDLDYHEVGRSISTLMANEHFHSIAYKADDRKDLLSAINEFLDDSIVLPPGNWDRHDLLPFEELKAKKDWIRTRKIKALQVKRDSEMIKIGKDEEKALLEKQTLGAIGFTIGGGDGGGDGGSDDEDGRKKKKPSPLEKTGRLWGGLRNDLKRRMPMYKSDILDGLNTETLAATIFMYFACLSTAITFGGLVSAKTDSWIGISETLISCSLVGIVFHCLSCQPLVIIGTTGPLLLFDEALMVFCTKHDFDFLSLRVYVGVWLIIISLTVSAFEGSVYVRLLTRFTQEIFSALITLIYIVETFMKLISIYKENPLLADYNLPPPTLVAHDHATNESILNTTAGVAANITQGFLNISTTAMPTGLPPLPKNQPNTALFCTILTLATFVVAYYLKLFRNSHFLGRNARRALGDFGVPISIAIFVLVDYLVPAVYTEKLVVPEGLSPSDPSKRGWYIGFDTSSTWIPFACVVPALLVYILIFMESQISELIVDKPDRGLKKGSGLHWDIVLLCLLNCACGLFGMPWHCAATVRSVTHVSSVTIMSRTHAPGESPRIVDVKEQRLSGFFVCLMIGLSVLMSPLLRLIPMAVLFGVFLYMGVASMSGVQLFERIRLYFMPVKHYPPTPYVKRVRPWKLHLFTTIQVLCLVLLWTVKSSQFSLAFPFFLIMMVPIRQNLTALYKPEEMQALDGSEMKKNDDDEPDFYEQTNIPA</sequence>
<keyword evidence="5" id="KW-0039">Anion exchange</keyword>
<feature type="region of interest" description="Disordered" evidence="12">
    <location>
        <begin position="609"/>
        <end position="639"/>
    </location>
</feature>
<dbReference type="InterPro" id="IPR003020">
    <property type="entry name" value="HCO3_transpt_euk"/>
</dbReference>
<evidence type="ECO:0000256" key="9">
    <source>
        <dbReference type="ARBA" id="ARBA00023136"/>
    </source>
</evidence>
<dbReference type="AlphaFoldDB" id="A0AB39ZIE6"/>
<dbReference type="FunFam" id="1.10.287.570:FF:000001">
    <property type="entry name" value="Anion exchange protein"/>
    <property type="match status" value="1"/>
</dbReference>
<comment type="subcellular location">
    <subcellularLocation>
        <location evidence="1">Cell membrane</location>
        <topology evidence="1">Multi-pass membrane protein</topology>
    </subcellularLocation>
    <subcellularLocation>
        <location evidence="11">Membrane</location>
        <topology evidence="11">Multi-pass membrane protein</topology>
    </subcellularLocation>
</comment>
<dbReference type="GO" id="GO:0015701">
    <property type="term" value="P:bicarbonate transport"/>
    <property type="evidence" value="ECO:0007669"/>
    <property type="project" value="TreeGrafter"/>
</dbReference>
<evidence type="ECO:0000256" key="10">
    <source>
        <dbReference type="ARBA" id="ARBA00049347"/>
    </source>
</evidence>
<evidence type="ECO:0000256" key="7">
    <source>
        <dbReference type="ARBA" id="ARBA00022989"/>
    </source>
</evidence>
<organism evidence="15 16">
    <name type="scientific">Drosophila suzukii</name>
    <name type="common">Spotted-wing drosophila fruit fly</name>
    <dbReference type="NCBI Taxonomy" id="28584"/>
    <lineage>
        <taxon>Eukaryota</taxon>
        <taxon>Metazoa</taxon>
        <taxon>Ecdysozoa</taxon>
        <taxon>Arthropoda</taxon>
        <taxon>Hexapoda</taxon>
        <taxon>Insecta</taxon>
        <taxon>Pterygota</taxon>
        <taxon>Neoptera</taxon>
        <taxon>Endopterygota</taxon>
        <taxon>Diptera</taxon>
        <taxon>Brachycera</taxon>
        <taxon>Muscomorpha</taxon>
        <taxon>Ephydroidea</taxon>
        <taxon>Drosophilidae</taxon>
        <taxon>Drosophila</taxon>
        <taxon>Sophophora</taxon>
    </lineage>
</organism>
<feature type="region of interest" description="Disordered" evidence="12">
    <location>
        <begin position="1184"/>
        <end position="1205"/>
    </location>
</feature>
<feature type="transmembrane region" description="Helical" evidence="11">
    <location>
        <begin position="1083"/>
        <end position="1103"/>
    </location>
</feature>
<dbReference type="InterPro" id="IPR011531">
    <property type="entry name" value="HCO3_transpt-like_TM_dom"/>
</dbReference>
<evidence type="ECO:0000256" key="11">
    <source>
        <dbReference type="RuleBase" id="RU362035"/>
    </source>
</evidence>
<dbReference type="NCBIfam" id="TIGR00834">
    <property type="entry name" value="ae"/>
    <property type="match status" value="1"/>
</dbReference>
<evidence type="ECO:0000256" key="3">
    <source>
        <dbReference type="ARBA" id="ARBA00022448"/>
    </source>
</evidence>
<feature type="transmembrane region" description="Helical" evidence="11">
    <location>
        <begin position="786"/>
        <end position="807"/>
    </location>
</feature>
<dbReference type="Gene3D" id="1.10.287.570">
    <property type="entry name" value="Helical hairpin bin"/>
    <property type="match status" value="1"/>
</dbReference>
<feature type="transmembrane region" description="Helical" evidence="11">
    <location>
        <begin position="949"/>
        <end position="975"/>
    </location>
</feature>
<keyword evidence="8 11" id="KW-0406">Ion transport</keyword>
<dbReference type="GO" id="GO:0005452">
    <property type="term" value="F:solute:inorganic anion antiporter activity"/>
    <property type="evidence" value="ECO:0007669"/>
    <property type="project" value="InterPro"/>
</dbReference>
<feature type="transmembrane region" description="Helical" evidence="11">
    <location>
        <begin position="1058"/>
        <end position="1077"/>
    </location>
</feature>
<feature type="transmembrane region" description="Helical" evidence="11">
    <location>
        <begin position="909"/>
        <end position="929"/>
    </location>
</feature>
<evidence type="ECO:0000256" key="8">
    <source>
        <dbReference type="ARBA" id="ARBA00023065"/>
    </source>
</evidence>
<dbReference type="InterPro" id="IPR001717">
    <property type="entry name" value="Anion_exchange"/>
</dbReference>
<dbReference type="GeneID" id="108013214"/>
<feature type="transmembrane region" description="Helical" evidence="11">
    <location>
        <begin position="704"/>
        <end position="734"/>
    </location>
</feature>
<feature type="compositionally biased region" description="Polar residues" evidence="12">
    <location>
        <begin position="144"/>
        <end position="154"/>
    </location>
</feature>
<feature type="compositionally biased region" description="Gly residues" evidence="12">
    <location>
        <begin position="609"/>
        <end position="619"/>
    </location>
</feature>
<feature type="compositionally biased region" description="Polar residues" evidence="12">
    <location>
        <begin position="92"/>
        <end position="101"/>
    </location>
</feature>
<dbReference type="InterPro" id="IPR016152">
    <property type="entry name" value="PTrfase/Anion_transptr"/>
</dbReference>
<evidence type="ECO:0000259" key="13">
    <source>
        <dbReference type="Pfam" id="PF00955"/>
    </source>
</evidence>
<dbReference type="PANTHER" id="PTHR11453">
    <property type="entry name" value="ANION EXCHANGE PROTEIN"/>
    <property type="match status" value="1"/>
</dbReference>
<evidence type="ECO:0000313" key="16">
    <source>
        <dbReference type="RefSeq" id="XP_016934426.2"/>
    </source>
</evidence>
<evidence type="ECO:0000256" key="2">
    <source>
        <dbReference type="ARBA" id="ARBA00010993"/>
    </source>
</evidence>
<evidence type="ECO:0000313" key="15">
    <source>
        <dbReference type="Proteomes" id="UP001652628"/>
    </source>
</evidence>
<feature type="transmembrane region" description="Helical" evidence="11">
    <location>
        <begin position="871"/>
        <end position="889"/>
    </location>
</feature>
<dbReference type="Pfam" id="PF07565">
    <property type="entry name" value="Band_3_cyto"/>
    <property type="match status" value="1"/>
</dbReference>
<evidence type="ECO:0000256" key="1">
    <source>
        <dbReference type="ARBA" id="ARBA00004651"/>
    </source>
</evidence>
<gene>
    <name evidence="16" type="primary">Ae2</name>
</gene>
<keyword evidence="6 11" id="KW-0812">Transmembrane</keyword>
<dbReference type="CTD" id="39147"/>
<dbReference type="GO" id="GO:0005886">
    <property type="term" value="C:plasma membrane"/>
    <property type="evidence" value="ECO:0007669"/>
    <property type="project" value="UniProtKB-SubCell"/>
</dbReference>
<keyword evidence="9 11" id="KW-0472">Membrane</keyword>
<comment type="catalytic activity">
    <reaction evidence="10">
        <text>hydrogencarbonate(in) + chloride(out) = hydrogencarbonate(out) + chloride(in)</text>
        <dbReference type="Rhea" id="RHEA:72363"/>
        <dbReference type="ChEBI" id="CHEBI:17544"/>
        <dbReference type="ChEBI" id="CHEBI:17996"/>
    </reaction>
</comment>
<feature type="transmembrane region" description="Helical" evidence="11">
    <location>
        <begin position="1130"/>
        <end position="1147"/>
    </location>
</feature>
<dbReference type="PRINTS" id="PR01231">
    <property type="entry name" value="HCO3TRNSPORT"/>
</dbReference>
<dbReference type="InterPro" id="IPR013769">
    <property type="entry name" value="Band3_cytoplasmic_dom"/>
</dbReference>
<evidence type="ECO:0000259" key="14">
    <source>
        <dbReference type="Pfam" id="PF07565"/>
    </source>
</evidence>
<dbReference type="SUPFAM" id="SSF55804">
    <property type="entry name" value="Phoshotransferase/anion transport protein"/>
    <property type="match status" value="1"/>
</dbReference>
<feature type="compositionally biased region" description="Basic and acidic residues" evidence="12">
    <location>
        <begin position="115"/>
        <end position="131"/>
    </location>
</feature>
<evidence type="ECO:0000256" key="5">
    <source>
        <dbReference type="ARBA" id="ARBA00022681"/>
    </source>
</evidence>
<dbReference type="GO" id="GO:0008509">
    <property type="term" value="F:monoatomic anion transmembrane transporter activity"/>
    <property type="evidence" value="ECO:0007669"/>
    <property type="project" value="InterPro"/>
</dbReference>
<keyword evidence="15" id="KW-1185">Reference proteome</keyword>
<dbReference type="PANTHER" id="PTHR11453:SF47">
    <property type="entry name" value="ANION EXCHANGE PROTEIN"/>
    <property type="match status" value="1"/>
</dbReference>
<feature type="domain" description="Band 3 cytoplasmic" evidence="14">
    <location>
        <begin position="260"/>
        <end position="553"/>
    </location>
</feature>
<dbReference type="FunFam" id="3.40.930.10:FF:000012">
    <property type="entry name" value="Anion exchange protein"/>
    <property type="match status" value="1"/>
</dbReference>
<proteinExistence type="inferred from homology"/>
<feature type="compositionally biased region" description="Acidic residues" evidence="12">
    <location>
        <begin position="82"/>
        <end position="91"/>
    </location>
</feature>
<dbReference type="Gene3D" id="3.40.930.10">
    <property type="entry name" value="Mannitol-specific EII, Chain A"/>
    <property type="match status" value="1"/>
</dbReference>
<dbReference type="RefSeq" id="XP_016934426.2">
    <property type="nucleotide sequence ID" value="XM_017078937.4"/>
</dbReference>
<evidence type="ECO:0000256" key="12">
    <source>
        <dbReference type="SAM" id="MobiDB-lite"/>
    </source>
</evidence>
<keyword evidence="3 11" id="KW-0813">Transport</keyword>
<feature type="transmembrane region" description="Helical" evidence="11">
    <location>
        <begin position="673"/>
        <end position="692"/>
    </location>
</feature>
<keyword evidence="4" id="KW-1003">Cell membrane</keyword>
<feature type="compositionally biased region" description="Basic residues" evidence="12">
    <location>
        <begin position="158"/>
        <end position="174"/>
    </location>
</feature>
<reference evidence="16" key="1">
    <citation type="submission" date="2025-08" db="UniProtKB">
        <authorList>
            <consortium name="RefSeq"/>
        </authorList>
    </citation>
    <scope>IDENTIFICATION</scope>
</reference>
<protein>
    <recommendedName>
        <fullName evidence="11">Anion exchange protein</fullName>
    </recommendedName>
</protein>
<dbReference type="Proteomes" id="UP001652628">
    <property type="component" value="Chromosome 3"/>
</dbReference>
<evidence type="ECO:0000256" key="4">
    <source>
        <dbReference type="ARBA" id="ARBA00022475"/>
    </source>
</evidence>
<dbReference type="PRINTS" id="PR00165">
    <property type="entry name" value="ANIONEXCHNGR"/>
</dbReference>
<dbReference type="Pfam" id="PF00955">
    <property type="entry name" value="HCO3_cotransp"/>
    <property type="match status" value="1"/>
</dbReference>